<sequence length="516" mass="55272">MFESISGSADSEEQLARFRAYMDGVMDHREALAGQTEQTRGWMAGICAAGRVENQAAAAQLVAIGGLFADRLARSAETEDWAIDTMEAVAAEVAAGLRISQRRAQTKLHWARAMRERVPKVGALFAAGEIDFCAFATVVSRTELLTDPEVLARVDGLIAANLTRWPSLTAGRLGGKVDSIVAQVDADAVRRRQERAAGRRVEFTADHDGVTYVEGALFTPDARALEERLSALAATVCPQDPRSPDQRRADALGALAGGADRLGCRCGRTECTAGKRTAAAPTVIHVIAEQAALDGRPGLVTHVCAEGLITPEILAELAAGATQVPLIHPGYRPPEPGHVPSKALADFVRCRDLTCRWPGCDVPATRCDVDHTIPYAQGGPTHAGNLKCYCRTHHLVKTFWGWREKQLADGTLILTSPAGDTHVTTPGSALLFPSLCAAVGGMPSPETDTPLPADYCAERTAMMPKRRRTRAQDRAARIAAERRHNRQARLATRTAGDVGYLSHAGPAPPDDEPPPF</sequence>
<dbReference type="Proteomes" id="UP001165663">
    <property type="component" value="Unassembled WGS sequence"/>
</dbReference>
<evidence type="ECO:0000256" key="1">
    <source>
        <dbReference type="SAM" id="MobiDB-lite"/>
    </source>
</evidence>
<dbReference type="InterPro" id="IPR003870">
    <property type="entry name" value="DUF222"/>
</dbReference>
<dbReference type="EMBL" id="BRXE01000050">
    <property type="protein sequence ID" value="GLB84460.1"/>
    <property type="molecule type" value="Genomic_DNA"/>
</dbReference>
<dbReference type="SMART" id="SM00507">
    <property type="entry name" value="HNHc"/>
    <property type="match status" value="1"/>
</dbReference>
<evidence type="ECO:0000313" key="3">
    <source>
        <dbReference type="EMBL" id="GLB84460.1"/>
    </source>
</evidence>
<dbReference type="Proteomes" id="UP001064782">
    <property type="component" value="Unassembled WGS sequence"/>
</dbReference>
<name>A0A9P3Q8D7_9MYCO</name>
<gene>
    <name evidence="4" type="ORF">Mkiyose1413_36720</name>
    <name evidence="3" type="ORF">SRL2020028_37160</name>
</gene>
<evidence type="ECO:0000259" key="2">
    <source>
        <dbReference type="SMART" id="SM00507"/>
    </source>
</evidence>
<dbReference type="InterPro" id="IPR003615">
    <property type="entry name" value="HNH_nuc"/>
</dbReference>
<evidence type="ECO:0000313" key="4">
    <source>
        <dbReference type="EMBL" id="GLD31789.1"/>
    </source>
</evidence>
<evidence type="ECO:0000313" key="5">
    <source>
        <dbReference type="Proteomes" id="UP001064782"/>
    </source>
</evidence>
<proteinExistence type="predicted"/>
<protein>
    <recommendedName>
        <fullName evidence="2">HNH nuclease domain-containing protein</fullName>
    </recommendedName>
</protein>
<reference evidence="4" key="1">
    <citation type="submission" date="2022-08" db="EMBL/GenBank/DDBJ databases">
        <title>Mycobacterium kiyosense sp. nov., scotochromogenic slow-glowing species isolated from respiratory specimens.</title>
        <authorList>
            <person name="Fukano H."/>
            <person name="Kazumi Y."/>
            <person name="Sakagami N."/>
            <person name="Ato M."/>
            <person name="Mitarai S."/>
            <person name="Hoshino Y."/>
        </authorList>
    </citation>
    <scope>NUCLEOTIDE SEQUENCE</scope>
    <source>
        <strain evidence="4">1413</strain>
        <strain evidence="3">SRL2020-028</strain>
    </source>
</reference>
<accession>A0A9P3Q8D7</accession>
<keyword evidence="5" id="KW-1185">Reference proteome</keyword>
<dbReference type="Pfam" id="PF02720">
    <property type="entry name" value="DUF222"/>
    <property type="match status" value="1"/>
</dbReference>
<dbReference type="CDD" id="cd00085">
    <property type="entry name" value="HNHc"/>
    <property type="match status" value="1"/>
</dbReference>
<dbReference type="Gene3D" id="1.10.30.50">
    <property type="match status" value="1"/>
</dbReference>
<feature type="region of interest" description="Disordered" evidence="1">
    <location>
        <begin position="476"/>
        <end position="516"/>
    </location>
</feature>
<comment type="caution">
    <text evidence="4">The sequence shown here is derived from an EMBL/GenBank/DDBJ whole genome shotgun (WGS) entry which is preliminary data.</text>
</comment>
<feature type="domain" description="HNH nuclease" evidence="2">
    <location>
        <begin position="343"/>
        <end position="395"/>
    </location>
</feature>
<dbReference type="RefSeq" id="WP_370653047.1">
    <property type="nucleotide sequence ID" value="NZ_BRXE01000050.1"/>
</dbReference>
<dbReference type="EMBL" id="BRZI01000030">
    <property type="protein sequence ID" value="GLD31789.1"/>
    <property type="molecule type" value="Genomic_DNA"/>
</dbReference>
<dbReference type="AlphaFoldDB" id="A0A9P3Q8D7"/>
<organism evidence="4 5">
    <name type="scientific">Mycobacterium kiyosense</name>
    <dbReference type="NCBI Taxonomy" id="2871094"/>
    <lineage>
        <taxon>Bacteria</taxon>
        <taxon>Bacillati</taxon>
        <taxon>Actinomycetota</taxon>
        <taxon>Actinomycetes</taxon>
        <taxon>Mycobacteriales</taxon>
        <taxon>Mycobacteriaceae</taxon>
        <taxon>Mycobacterium</taxon>
    </lineage>
</organism>